<organism evidence="1 2">
    <name type="scientific">Saccharolobus caldissimus</name>
    <dbReference type="NCBI Taxonomy" id="1702097"/>
    <lineage>
        <taxon>Archaea</taxon>
        <taxon>Thermoproteota</taxon>
        <taxon>Thermoprotei</taxon>
        <taxon>Sulfolobales</taxon>
        <taxon>Sulfolobaceae</taxon>
        <taxon>Saccharolobus</taxon>
    </lineage>
</organism>
<dbReference type="KEGG" id="scas:SACC_32730"/>
<dbReference type="EMBL" id="AP025226">
    <property type="protein sequence ID" value="BDC00257.1"/>
    <property type="molecule type" value="Genomic_DNA"/>
</dbReference>
<protein>
    <submittedName>
        <fullName evidence="1">Uncharacterized protein</fullName>
    </submittedName>
</protein>
<dbReference type="GeneID" id="68868000"/>
<gene>
    <name evidence="1" type="ORF">SACC_32730</name>
</gene>
<dbReference type="RefSeq" id="WP_229570995.1">
    <property type="nucleotide sequence ID" value="NZ_AP025226.1"/>
</dbReference>
<reference evidence="1 2" key="1">
    <citation type="journal article" date="2022" name="Microbiol. Resour. Announc.">
        <title>Complete Genome Sequence of the Hyperthermophilic and Acidophilic Archaeon Saccharolobus caldissimus Strain HS-3T.</title>
        <authorList>
            <person name="Sakai H.D."/>
            <person name="Kurosawa N."/>
        </authorList>
    </citation>
    <scope>NUCLEOTIDE SEQUENCE [LARGE SCALE GENOMIC DNA]</scope>
    <source>
        <strain evidence="1 2">JCM32116</strain>
    </source>
</reference>
<accession>A0AAQ4CWS5</accession>
<dbReference type="Gene3D" id="3.40.50.300">
    <property type="entry name" value="P-loop containing nucleotide triphosphate hydrolases"/>
    <property type="match status" value="2"/>
</dbReference>
<dbReference type="Proteomes" id="UP001319921">
    <property type="component" value="Chromosome"/>
</dbReference>
<dbReference type="SUPFAM" id="SSF52540">
    <property type="entry name" value="P-loop containing nucleoside triphosphate hydrolases"/>
    <property type="match status" value="2"/>
</dbReference>
<name>A0AAQ4CWS5_9CREN</name>
<sequence length="1377" mass="156459">MTTETEDLFYEYNKKLSETINQNQIKDIVVIGPPRSGKSFFIKNYLKGLNVKEETIGILGVDVSKGDLIDKVKEIVDGIKKFFRGKSEDLVSLGIEELDESVKIKLPKEYVDHLKELKKEGKQIVFYFVPPTEVKELVRILEEEKVKFIWLGNEYIPPGLLKLMKDEKKLRNQLQLYKKLNKLFGINVEEGILPLSLSDKFVRALLDKAPDFVSFIAGRFGSLLQPISLLVEVLITALIFDSLGDKKGELYKSLFEALDSWSKLDEELKWLTAASLSFIMRLTPEVIYEGMEKLSNEDVKKEIEKLKETISLISPSLGILVFPQVNGDDLIGLGVYNGKIYEGENVYNLVTVRFEDIAKEIEKSLINSKGKGPEYRMFFIVGPKGIGKSTLVHYVIADLLQKNEFTWAVRVARPNINPWAFRVSEGEVILFYDYYPYEAYTGESPPRIEVNVRDVVDVIESLREIVENHKNAYAIIVLSDDILSSGQESYLKDLIEGLPQQQKITVDLHFENFIGEVVKSYSGCSNADEVTKAIVDNYKSGYTLLAKYAGLWLKGNKCNYGDVKKVLEDSKNEPKRFLKKYINTVLEQTTVNWYALPLLIHVFLGEVPVRVSRELPLWLNDERMDSDYTRYTKGVAPWIAIRKEDLVEETLKEYLEDIILGMNLKEYRKESVDIDILKGYFLTNRKLKGVIKNVDESIEDYLTGLKSAGVSEHDLDVVKASIGYDEGLWGQATQDFYEVLKGWASGGDNAPTYETIIKTILYTVIREFIRDELLGGGQKIDKPTLELLLRLAFRTTLRLSAIDLFDEAGMELKEYIFTEYPFTKVFTKVHNVPNSIRYAVHGYPPFINGLFNKYKSGDKYVKLVSSSWCEYLKLVEVGREEKIAEVAVGTALYLLSIPEELSDECKESIIKIIEALRNTNKDSIYVIANAFLRFLVKNNSLNDRSTYALSFVFANIIGAKRAPDFLRVLLEAGYRLKDKIKDDTLKKIYIIHVISGLIGLGELGEQIDESIIGEAKSLMSLEDEVLLYYQADLAQSLMEFYLFNGLFTDAEKLAERLEEVGKSVENINWDEVADRLNKKEINVDKNKLKEGTKYSVFYTLARYYHELFDIEKEKKYRDAEYDATIKMEGGEEIAKKHYPSNYFFPLLARDTLNAVLGEDLSKALEGVVKDSEEAFARSSSIGTGVIQMIIREYLIASAYLGRLYEALEVINDNSDLRNSLLSMESPVLLGLYSLFYCLTGGKFLDKVREYAKTVANNVVLSSGGLTVADSILEDIAERPVCSRAIIRVQRGLVRDLGLNESEASNLIYIFLITKGGIIALLSLSKFFSDLEVVKELAEWLAERYSGVEAELLSKMSKASNEEEFKDALVRLAMHLSL</sequence>
<evidence type="ECO:0000313" key="1">
    <source>
        <dbReference type="EMBL" id="BDC00257.1"/>
    </source>
</evidence>
<evidence type="ECO:0000313" key="2">
    <source>
        <dbReference type="Proteomes" id="UP001319921"/>
    </source>
</evidence>
<dbReference type="InterPro" id="IPR027417">
    <property type="entry name" value="P-loop_NTPase"/>
</dbReference>
<keyword evidence="2" id="KW-1185">Reference proteome</keyword>
<proteinExistence type="predicted"/>